<proteinExistence type="predicted"/>
<evidence type="ECO:0000313" key="3">
    <source>
        <dbReference type="Proteomes" id="UP000295070"/>
    </source>
</evidence>
<feature type="region of interest" description="Disordered" evidence="1">
    <location>
        <begin position="1"/>
        <end position="26"/>
    </location>
</feature>
<evidence type="ECO:0000256" key="1">
    <source>
        <dbReference type="SAM" id="MobiDB-lite"/>
    </source>
</evidence>
<comment type="caution">
    <text evidence="2">The sequence shown here is derived from an EMBL/GenBank/DDBJ whole genome shotgun (WGS) entry which is preliminary data.</text>
</comment>
<protein>
    <submittedName>
        <fullName evidence="2">Uncharacterized protein</fullName>
    </submittedName>
</protein>
<feature type="compositionally biased region" description="Low complexity" evidence="1">
    <location>
        <begin position="12"/>
        <end position="23"/>
    </location>
</feature>
<gene>
    <name evidence="2" type="ORF">EPR50_G00067530</name>
</gene>
<dbReference type="Proteomes" id="UP000295070">
    <property type="component" value="Chromosome 6"/>
</dbReference>
<organism evidence="2 3">
    <name type="scientific">Perca flavescens</name>
    <name type="common">American yellow perch</name>
    <name type="synonym">Morone flavescens</name>
    <dbReference type="NCBI Taxonomy" id="8167"/>
    <lineage>
        <taxon>Eukaryota</taxon>
        <taxon>Metazoa</taxon>
        <taxon>Chordata</taxon>
        <taxon>Craniata</taxon>
        <taxon>Vertebrata</taxon>
        <taxon>Euteleostomi</taxon>
        <taxon>Actinopterygii</taxon>
        <taxon>Neopterygii</taxon>
        <taxon>Teleostei</taxon>
        <taxon>Neoteleostei</taxon>
        <taxon>Acanthomorphata</taxon>
        <taxon>Eupercaria</taxon>
        <taxon>Perciformes</taxon>
        <taxon>Percoidei</taxon>
        <taxon>Percidae</taxon>
        <taxon>Percinae</taxon>
        <taxon>Perca</taxon>
    </lineage>
</organism>
<dbReference type="EMBL" id="SCKG01000006">
    <property type="protein sequence ID" value="TDH12128.1"/>
    <property type="molecule type" value="Genomic_DNA"/>
</dbReference>
<accession>A0A484D9H5</accession>
<dbReference type="AlphaFoldDB" id="A0A484D9H5"/>
<evidence type="ECO:0000313" key="2">
    <source>
        <dbReference type="EMBL" id="TDH12128.1"/>
    </source>
</evidence>
<sequence>MLRHLRTKHEAAAATSTSSAPPSDNIQGSVNSFGVKPCALAVEGAAKISDMTCEEVPEICILKTRELLLNAQLLMYDIEELLDCCTSASPCNQRRCRTIQQECQASIEEDGETLIIEGFRFESAVSREDWLRSQTGGRGGCQGDT</sequence>
<name>A0A484D9H5_PERFV</name>
<keyword evidence="3" id="KW-1185">Reference proteome</keyword>
<reference evidence="2 3" key="1">
    <citation type="submission" date="2019-01" db="EMBL/GenBank/DDBJ databases">
        <title>A chromosome-scale genome assembly of the yellow perch, Perca flavescens.</title>
        <authorList>
            <person name="Feron R."/>
            <person name="Morvezen R."/>
            <person name="Bestin A."/>
            <person name="Haffray P."/>
            <person name="Klopp C."/>
            <person name="Zahm M."/>
            <person name="Cabau C."/>
            <person name="Roques C."/>
            <person name="Donnadieu C."/>
            <person name="Bouchez O."/>
            <person name="Christie M."/>
            <person name="Larson W."/>
            <person name="Guiguen Y."/>
        </authorList>
    </citation>
    <scope>NUCLEOTIDE SEQUENCE [LARGE SCALE GENOMIC DNA]</scope>
    <source>
        <strain evidence="2">YP-PL-M2</strain>
        <tissue evidence="2">Blood</tissue>
    </source>
</reference>